<evidence type="ECO:0000256" key="2">
    <source>
        <dbReference type="ARBA" id="ARBA00022679"/>
    </source>
</evidence>
<name>A0A0N8GNH6_9CHLR</name>
<reference evidence="4 5" key="1">
    <citation type="submission" date="2015-07" db="EMBL/GenBank/DDBJ databases">
        <title>Draft genome of Bellilinea caldifistulae DSM 17877.</title>
        <authorList>
            <person name="Hemp J."/>
            <person name="Ward L.M."/>
            <person name="Pace L.A."/>
            <person name="Fischer W.W."/>
        </authorList>
    </citation>
    <scope>NUCLEOTIDE SEQUENCE [LARGE SCALE GENOMIC DNA]</scope>
    <source>
        <strain evidence="4 5">GOMI-1</strain>
    </source>
</reference>
<keyword evidence="1 4" id="KW-0489">Methyltransferase</keyword>
<keyword evidence="3" id="KW-0949">S-adenosyl-L-methionine</keyword>
<sequence>MLRRIKSLFSSPSSPPATPADQWTAVDAYLTSLLLPADPALDQALRVSQTAGLPAIQVSPLQGKLLHLLAKSIGARRILEIGTLGGYSTIWLARALPPDGVLITLELDPKHAAVARENLAGAGVSERVEIHLGKALDSLARLAEENQPPFDLIFIDADKPNYPAYFEWSLKLSRPGTLIVADNIIRKGRIIESHSGDANVEGMRRFLERVAGEPRVSTAALQTVGSKGYDGFALILVEQ</sequence>
<dbReference type="InterPro" id="IPR029063">
    <property type="entry name" value="SAM-dependent_MTases_sf"/>
</dbReference>
<dbReference type="PATRIC" id="fig|360411.5.peg.481"/>
<dbReference type="RefSeq" id="WP_061913079.1">
    <property type="nucleotide sequence ID" value="NZ_DF967971.1"/>
</dbReference>
<dbReference type="GO" id="GO:0032259">
    <property type="term" value="P:methylation"/>
    <property type="evidence" value="ECO:0007669"/>
    <property type="project" value="UniProtKB-KW"/>
</dbReference>
<dbReference type="SUPFAM" id="SSF53335">
    <property type="entry name" value="S-adenosyl-L-methionine-dependent methyltransferases"/>
    <property type="match status" value="1"/>
</dbReference>
<evidence type="ECO:0000313" key="4">
    <source>
        <dbReference type="EMBL" id="KPL78122.1"/>
    </source>
</evidence>
<dbReference type="PANTHER" id="PTHR10509">
    <property type="entry name" value="O-METHYLTRANSFERASE-RELATED"/>
    <property type="match status" value="1"/>
</dbReference>
<dbReference type="PANTHER" id="PTHR10509:SF14">
    <property type="entry name" value="CAFFEOYL-COA O-METHYLTRANSFERASE 3-RELATED"/>
    <property type="match status" value="1"/>
</dbReference>
<dbReference type="Gene3D" id="3.40.50.150">
    <property type="entry name" value="Vaccinia Virus protein VP39"/>
    <property type="match status" value="1"/>
</dbReference>
<dbReference type="Pfam" id="PF01596">
    <property type="entry name" value="Methyltransf_3"/>
    <property type="match status" value="1"/>
</dbReference>
<keyword evidence="2 4" id="KW-0808">Transferase</keyword>
<evidence type="ECO:0000313" key="5">
    <source>
        <dbReference type="Proteomes" id="UP000050514"/>
    </source>
</evidence>
<keyword evidence="5" id="KW-1185">Reference proteome</keyword>
<dbReference type="CDD" id="cd02440">
    <property type="entry name" value="AdoMet_MTases"/>
    <property type="match status" value="1"/>
</dbReference>
<dbReference type="AlphaFoldDB" id="A0A0N8GNH6"/>
<dbReference type="Proteomes" id="UP000050514">
    <property type="component" value="Unassembled WGS sequence"/>
</dbReference>
<comment type="caution">
    <text evidence="4">The sequence shown here is derived from an EMBL/GenBank/DDBJ whole genome shotgun (WGS) entry which is preliminary data.</text>
</comment>
<dbReference type="InterPro" id="IPR050362">
    <property type="entry name" value="Cation-dep_OMT"/>
</dbReference>
<dbReference type="EMBL" id="LGHJ01000006">
    <property type="protein sequence ID" value="KPL78122.1"/>
    <property type="molecule type" value="Genomic_DNA"/>
</dbReference>
<dbReference type="GO" id="GO:0008757">
    <property type="term" value="F:S-adenosylmethionine-dependent methyltransferase activity"/>
    <property type="evidence" value="ECO:0007669"/>
    <property type="project" value="TreeGrafter"/>
</dbReference>
<proteinExistence type="predicted"/>
<dbReference type="InterPro" id="IPR002935">
    <property type="entry name" value="SAM_O-MeTrfase"/>
</dbReference>
<dbReference type="STRING" id="360411.AC812_01475"/>
<gene>
    <name evidence="4" type="ORF">AC812_01475</name>
</gene>
<dbReference type="OrthoDB" id="9799672at2"/>
<protein>
    <submittedName>
        <fullName evidence="4">Methyltransferase</fullName>
    </submittedName>
</protein>
<dbReference type="GO" id="GO:0008171">
    <property type="term" value="F:O-methyltransferase activity"/>
    <property type="evidence" value="ECO:0007669"/>
    <property type="project" value="InterPro"/>
</dbReference>
<evidence type="ECO:0000256" key="1">
    <source>
        <dbReference type="ARBA" id="ARBA00022603"/>
    </source>
</evidence>
<evidence type="ECO:0000256" key="3">
    <source>
        <dbReference type="ARBA" id="ARBA00022691"/>
    </source>
</evidence>
<dbReference type="PROSITE" id="PS51682">
    <property type="entry name" value="SAM_OMT_I"/>
    <property type="match status" value="1"/>
</dbReference>
<organism evidence="4 5">
    <name type="scientific">Bellilinea caldifistulae</name>
    <dbReference type="NCBI Taxonomy" id="360411"/>
    <lineage>
        <taxon>Bacteria</taxon>
        <taxon>Bacillati</taxon>
        <taxon>Chloroflexota</taxon>
        <taxon>Anaerolineae</taxon>
        <taxon>Anaerolineales</taxon>
        <taxon>Anaerolineaceae</taxon>
        <taxon>Bellilinea</taxon>
    </lineage>
</organism>
<accession>A0A0N8GNH6</accession>